<organism evidence="2 3">
    <name type="scientific">Eptatretus burgeri</name>
    <name type="common">Inshore hagfish</name>
    <dbReference type="NCBI Taxonomy" id="7764"/>
    <lineage>
        <taxon>Eukaryota</taxon>
        <taxon>Metazoa</taxon>
        <taxon>Chordata</taxon>
        <taxon>Craniata</taxon>
        <taxon>Vertebrata</taxon>
        <taxon>Cyclostomata</taxon>
        <taxon>Myxini</taxon>
        <taxon>Myxiniformes</taxon>
        <taxon>Myxinidae</taxon>
        <taxon>Eptatretinae</taxon>
        <taxon>Eptatretus</taxon>
    </lineage>
</organism>
<evidence type="ECO:0000313" key="2">
    <source>
        <dbReference type="Ensembl" id="ENSEBUP00000022879.1"/>
    </source>
</evidence>
<dbReference type="Ensembl" id="ENSEBUT00000023455.1">
    <property type="protein sequence ID" value="ENSEBUP00000022879.1"/>
    <property type="gene ID" value="ENSEBUG00000014097.1"/>
</dbReference>
<feature type="region of interest" description="Disordered" evidence="1">
    <location>
        <begin position="165"/>
        <end position="187"/>
    </location>
</feature>
<accession>A0A8C4R009</accession>
<reference evidence="2" key="1">
    <citation type="submission" date="2025-08" db="UniProtKB">
        <authorList>
            <consortium name="Ensembl"/>
        </authorList>
    </citation>
    <scope>IDENTIFICATION</scope>
</reference>
<evidence type="ECO:0000256" key="1">
    <source>
        <dbReference type="SAM" id="MobiDB-lite"/>
    </source>
</evidence>
<sequence>MKLGMDISTVSVIPPIPDPGSHRWFKEASRPSGQEQPWIYVAPMDSLELVSNPEPGPAGELLRKQPVLRALDRHGQCVSVGLTSWRLVATLLRARNGTSTMFLNGIVRIPFSGCWANYTNLGITEPVSKTLQISSSATHHTNPTYNASSEADAATATAAATTAAATATAAAATDDTPPVTHTSAAEE</sequence>
<reference evidence="2" key="2">
    <citation type="submission" date="2025-09" db="UniProtKB">
        <authorList>
            <consortium name="Ensembl"/>
        </authorList>
    </citation>
    <scope>IDENTIFICATION</scope>
</reference>
<evidence type="ECO:0000313" key="3">
    <source>
        <dbReference type="Proteomes" id="UP000694388"/>
    </source>
</evidence>
<protein>
    <submittedName>
        <fullName evidence="2">Uncharacterized protein</fullName>
    </submittedName>
</protein>
<name>A0A8C4R009_EPTBU</name>
<keyword evidence="3" id="KW-1185">Reference proteome</keyword>
<proteinExistence type="predicted"/>
<dbReference type="Proteomes" id="UP000694388">
    <property type="component" value="Unplaced"/>
</dbReference>
<feature type="compositionally biased region" description="Low complexity" evidence="1">
    <location>
        <begin position="165"/>
        <end position="176"/>
    </location>
</feature>
<dbReference type="AlphaFoldDB" id="A0A8C4R009"/>